<evidence type="ECO:0000259" key="9">
    <source>
        <dbReference type="PROSITE" id="PS50011"/>
    </source>
</evidence>
<keyword evidence="11" id="KW-1185">Reference proteome</keyword>
<dbReference type="SMART" id="SM00220">
    <property type="entry name" value="S_TKc"/>
    <property type="match status" value="1"/>
</dbReference>
<evidence type="ECO:0000256" key="6">
    <source>
        <dbReference type="ARBA" id="ARBA00022840"/>
    </source>
</evidence>
<dbReference type="PROSITE" id="PS50011">
    <property type="entry name" value="PROTEIN_KINASE_DOM"/>
    <property type="match status" value="1"/>
</dbReference>
<gene>
    <name evidence="10" type="ORF">HPULCUR_005456</name>
</gene>
<evidence type="ECO:0000256" key="7">
    <source>
        <dbReference type="PROSITE-ProRule" id="PRU10141"/>
    </source>
</evidence>
<dbReference type="Proteomes" id="UP001476247">
    <property type="component" value="Unassembled WGS sequence"/>
</dbReference>
<keyword evidence="5" id="KW-0418">Kinase</keyword>
<organism evidence="10 11">
    <name type="scientific">Helicostylum pulchrum</name>
    <dbReference type="NCBI Taxonomy" id="562976"/>
    <lineage>
        <taxon>Eukaryota</taxon>
        <taxon>Fungi</taxon>
        <taxon>Fungi incertae sedis</taxon>
        <taxon>Mucoromycota</taxon>
        <taxon>Mucoromycotina</taxon>
        <taxon>Mucoromycetes</taxon>
        <taxon>Mucorales</taxon>
        <taxon>Mucorineae</taxon>
        <taxon>Mucoraceae</taxon>
        <taxon>Helicostylum</taxon>
    </lineage>
</organism>
<evidence type="ECO:0000256" key="8">
    <source>
        <dbReference type="RuleBase" id="RU000304"/>
    </source>
</evidence>
<evidence type="ECO:0000256" key="5">
    <source>
        <dbReference type="ARBA" id="ARBA00022777"/>
    </source>
</evidence>
<accession>A0ABP9XZ46</accession>
<dbReference type="EMBL" id="BAABUJ010000014">
    <property type="protein sequence ID" value="GAA5800034.1"/>
    <property type="molecule type" value="Genomic_DNA"/>
</dbReference>
<dbReference type="SUPFAM" id="SSF56112">
    <property type="entry name" value="Protein kinase-like (PK-like)"/>
    <property type="match status" value="1"/>
</dbReference>
<keyword evidence="6 7" id="KW-0067">ATP-binding</keyword>
<dbReference type="PANTHER" id="PTHR24346">
    <property type="entry name" value="MAP/MICROTUBULE AFFINITY-REGULATING KINASE"/>
    <property type="match status" value="1"/>
</dbReference>
<evidence type="ECO:0000256" key="2">
    <source>
        <dbReference type="ARBA" id="ARBA00022527"/>
    </source>
</evidence>
<reference evidence="10 11" key="1">
    <citation type="submission" date="2024-04" db="EMBL/GenBank/DDBJ databases">
        <title>genome sequences of Mucor flavus KT1a and Helicostylum pulchrum KT1b strains isolation_sourced from the surface of a dry-aged beef.</title>
        <authorList>
            <person name="Toyotome T."/>
            <person name="Hosono M."/>
            <person name="Torimaru M."/>
            <person name="Fukuda K."/>
            <person name="Mikami N."/>
        </authorList>
    </citation>
    <scope>NUCLEOTIDE SEQUENCE [LARGE SCALE GENOMIC DNA]</scope>
    <source>
        <strain evidence="10 11">KT1b</strain>
    </source>
</reference>
<dbReference type="Pfam" id="PF00069">
    <property type="entry name" value="Pkinase"/>
    <property type="match status" value="1"/>
</dbReference>
<dbReference type="PANTHER" id="PTHR24346:SF82">
    <property type="entry name" value="KP78A-RELATED"/>
    <property type="match status" value="1"/>
</dbReference>
<sequence>MNITPFQKSNEEFKSYFNFIQPTLERTKVRSLIIDTNSLGITYTPYQNKLDDDIFKQLNFPHMKKPLYSPSSGSSSTSCSPTTLKPPAEELVHTVVDNSPKKTIALSPAASFLASFMSPPDNSFVISNNAQSSPQIKQHMVIDEYLLGESIGFGGFSIVRKAHHQKTGTLVAVKIINQYLMTATDKMRLERELTIWTSLHHPRITQLCKIIKTDQTCFILCDYCSEGNLLSFLNSVKKLDEEQAKRIFKEICQGVYYLHVDIKVCHKDLKLENILLNDQGHVKICDFGLAIYQNNHQYIDEWVGGSLAYASPEQIKQPHPLTCPKTDIWSLGVILYALVVGALPFTDTYDLRLQQKILNAQYDVPPHLSPQLNQLIRSCLAHDPDERCTIDQVLNSKWLKE</sequence>
<comment type="similarity">
    <text evidence="1">Belongs to the protein kinase superfamily. CAMK Ser/Thr protein kinase family. NIM1 subfamily.</text>
</comment>
<dbReference type="PROSITE" id="PS00108">
    <property type="entry name" value="PROTEIN_KINASE_ST"/>
    <property type="match status" value="1"/>
</dbReference>
<dbReference type="InterPro" id="IPR008271">
    <property type="entry name" value="Ser/Thr_kinase_AS"/>
</dbReference>
<evidence type="ECO:0000256" key="1">
    <source>
        <dbReference type="ARBA" id="ARBA00010791"/>
    </source>
</evidence>
<protein>
    <recommendedName>
        <fullName evidence="9">Protein kinase domain-containing protein</fullName>
    </recommendedName>
</protein>
<dbReference type="Gene3D" id="1.10.510.10">
    <property type="entry name" value="Transferase(Phosphotransferase) domain 1"/>
    <property type="match status" value="1"/>
</dbReference>
<keyword evidence="2 8" id="KW-0723">Serine/threonine-protein kinase</keyword>
<comment type="caution">
    <text evidence="10">The sequence shown here is derived from an EMBL/GenBank/DDBJ whole genome shotgun (WGS) entry which is preliminary data.</text>
</comment>
<evidence type="ECO:0000313" key="11">
    <source>
        <dbReference type="Proteomes" id="UP001476247"/>
    </source>
</evidence>
<dbReference type="PROSITE" id="PS00107">
    <property type="entry name" value="PROTEIN_KINASE_ATP"/>
    <property type="match status" value="1"/>
</dbReference>
<evidence type="ECO:0000313" key="10">
    <source>
        <dbReference type="EMBL" id="GAA5800034.1"/>
    </source>
</evidence>
<name>A0ABP9XZ46_9FUNG</name>
<keyword evidence="3" id="KW-0808">Transferase</keyword>
<feature type="domain" description="Protein kinase" evidence="9">
    <location>
        <begin position="145"/>
        <end position="399"/>
    </location>
</feature>
<dbReference type="InterPro" id="IPR017441">
    <property type="entry name" value="Protein_kinase_ATP_BS"/>
</dbReference>
<evidence type="ECO:0000256" key="3">
    <source>
        <dbReference type="ARBA" id="ARBA00022679"/>
    </source>
</evidence>
<dbReference type="InterPro" id="IPR011009">
    <property type="entry name" value="Kinase-like_dom_sf"/>
</dbReference>
<proteinExistence type="inferred from homology"/>
<feature type="binding site" evidence="7">
    <location>
        <position position="174"/>
    </location>
    <ligand>
        <name>ATP</name>
        <dbReference type="ChEBI" id="CHEBI:30616"/>
    </ligand>
</feature>
<dbReference type="InterPro" id="IPR000719">
    <property type="entry name" value="Prot_kinase_dom"/>
</dbReference>
<keyword evidence="4 7" id="KW-0547">Nucleotide-binding</keyword>
<evidence type="ECO:0000256" key="4">
    <source>
        <dbReference type="ARBA" id="ARBA00022741"/>
    </source>
</evidence>